<keyword evidence="3" id="KW-0238">DNA-binding</keyword>
<comment type="caution">
    <text evidence="3">The sequence shown here is derived from an EMBL/GenBank/DDBJ whole genome shotgun (WGS) entry which is preliminary data.</text>
</comment>
<evidence type="ECO:0000259" key="2">
    <source>
        <dbReference type="SMART" id="SM00278"/>
    </source>
</evidence>
<dbReference type="GO" id="GO:0006281">
    <property type="term" value="P:DNA repair"/>
    <property type="evidence" value="ECO:0007669"/>
    <property type="project" value="InterPro"/>
</dbReference>
<organism evidence="3 4">
    <name type="scientific">Nocardioides islandensis</name>
    <dbReference type="NCBI Taxonomy" id="433663"/>
    <lineage>
        <taxon>Bacteria</taxon>
        <taxon>Bacillati</taxon>
        <taxon>Actinomycetota</taxon>
        <taxon>Actinomycetes</taxon>
        <taxon>Propionibacteriales</taxon>
        <taxon>Nocardioidaceae</taxon>
        <taxon>Nocardioides</taxon>
    </lineage>
</organism>
<dbReference type="PANTHER" id="PTHR21180:SF32">
    <property type="entry name" value="ENDONUCLEASE_EXONUCLEASE_PHOSPHATASE FAMILY DOMAIN-CONTAINING PROTEIN 1"/>
    <property type="match status" value="1"/>
</dbReference>
<evidence type="ECO:0000313" key="4">
    <source>
        <dbReference type="Proteomes" id="UP000640489"/>
    </source>
</evidence>
<dbReference type="RefSeq" id="WP_194704800.1">
    <property type="nucleotide sequence ID" value="NZ_JADKPN010000001.1"/>
</dbReference>
<dbReference type="GO" id="GO:0003677">
    <property type="term" value="F:DNA binding"/>
    <property type="evidence" value="ECO:0007669"/>
    <property type="project" value="UniProtKB-KW"/>
</dbReference>
<sequence>MGSRPSRRSAAHEQAVARRLELLGAELSGFRVDADPTRDPDEPTHTRVRPGRVVAAPALVPVAPPGRHASRGRLALGPAQLTVVALVALTGLLAAGWWLLGGRSSEVAVPDASTPAHGLVSLEATSSASPAAADGTVTVDVAGKVRRPGIAVLDAGSRVVDALKAAGGARVGVDLTALNLARVLVDGEQIVVGVDPPPGVAAGAAGSTAPSASMVNLNTADQVALESLPEVGPVTAQAILAYRTEHGAFTSVDQLLDVDGIGEKTLAQLTPYLTL</sequence>
<keyword evidence="1" id="KW-0472">Membrane</keyword>
<gene>
    <name evidence="3" type="ORF">ISU07_00510</name>
</gene>
<dbReference type="GO" id="GO:0015627">
    <property type="term" value="C:type II protein secretion system complex"/>
    <property type="evidence" value="ECO:0007669"/>
    <property type="project" value="TreeGrafter"/>
</dbReference>
<feature type="domain" description="Helix-hairpin-helix DNA-binding motif class 1" evidence="2">
    <location>
        <begin position="223"/>
        <end position="242"/>
    </location>
</feature>
<feature type="domain" description="Helix-hairpin-helix DNA-binding motif class 1" evidence="2">
    <location>
        <begin position="253"/>
        <end position="272"/>
    </location>
</feature>
<evidence type="ECO:0000313" key="3">
    <source>
        <dbReference type="EMBL" id="MBF4761593.1"/>
    </source>
</evidence>
<dbReference type="InterPro" id="IPR019554">
    <property type="entry name" value="Soluble_ligand-bd"/>
</dbReference>
<name>A0A930YCD8_9ACTN</name>
<reference evidence="3" key="1">
    <citation type="submission" date="2020-11" db="EMBL/GenBank/DDBJ databases">
        <title>Nocardioides sp. nov., isolated from Soil of Cynanchum wilfordii Hemsley rhizosphere.</title>
        <authorList>
            <person name="Lee J.-S."/>
            <person name="Suh M.K."/>
            <person name="Kim J.-S."/>
        </authorList>
    </citation>
    <scope>NUCLEOTIDE SEQUENCE</scope>
    <source>
        <strain evidence="3">KCTC 19275</strain>
    </source>
</reference>
<dbReference type="SUPFAM" id="SSF47781">
    <property type="entry name" value="RuvA domain 2-like"/>
    <property type="match status" value="1"/>
</dbReference>
<dbReference type="EMBL" id="JADKPN010000001">
    <property type="protein sequence ID" value="MBF4761593.1"/>
    <property type="molecule type" value="Genomic_DNA"/>
</dbReference>
<dbReference type="Pfam" id="PF12836">
    <property type="entry name" value="HHH_3"/>
    <property type="match status" value="1"/>
</dbReference>
<dbReference type="InterPro" id="IPR051675">
    <property type="entry name" value="Endo/Exo/Phosphatase_dom_1"/>
</dbReference>
<protein>
    <submittedName>
        <fullName evidence="3">ComEA family DNA-binding protein</fullName>
    </submittedName>
</protein>
<feature type="transmembrane region" description="Helical" evidence="1">
    <location>
        <begin position="81"/>
        <end position="100"/>
    </location>
</feature>
<dbReference type="InterPro" id="IPR010994">
    <property type="entry name" value="RuvA_2-like"/>
</dbReference>
<evidence type="ECO:0000256" key="1">
    <source>
        <dbReference type="SAM" id="Phobius"/>
    </source>
</evidence>
<proteinExistence type="predicted"/>
<keyword evidence="4" id="KW-1185">Reference proteome</keyword>
<dbReference type="PANTHER" id="PTHR21180">
    <property type="entry name" value="ENDONUCLEASE/EXONUCLEASE/PHOSPHATASE FAMILY DOMAIN-CONTAINING PROTEIN 1"/>
    <property type="match status" value="1"/>
</dbReference>
<dbReference type="AlphaFoldDB" id="A0A930YCD8"/>
<dbReference type="Pfam" id="PF10531">
    <property type="entry name" value="SLBB"/>
    <property type="match status" value="1"/>
</dbReference>
<keyword evidence="1" id="KW-0812">Transmembrane</keyword>
<dbReference type="SMART" id="SM00278">
    <property type="entry name" value="HhH1"/>
    <property type="match status" value="2"/>
</dbReference>
<dbReference type="GO" id="GO:0015628">
    <property type="term" value="P:protein secretion by the type II secretion system"/>
    <property type="evidence" value="ECO:0007669"/>
    <property type="project" value="TreeGrafter"/>
</dbReference>
<keyword evidence="1" id="KW-1133">Transmembrane helix</keyword>
<accession>A0A930YCD8</accession>
<dbReference type="Gene3D" id="1.10.150.320">
    <property type="entry name" value="Photosystem II 12 kDa extrinsic protein"/>
    <property type="match status" value="1"/>
</dbReference>
<dbReference type="Proteomes" id="UP000640489">
    <property type="component" value="Unassembled WGS sequence"/>
</dbReference>
<dbReference type="InterPro" id="IPR003583">
    <property type="entry name" value="Hlx-hairpin-Hlx_DNA-bd_motif"/>
</dbReference>